<dbReference type="Pfam" id="PF04134">
    <property type="entry name" value="DCC1-like"/>
    <property type="match status" value="1"/>
</dbReference>
<dbReference type="RefSeq" id="WP_286354364.1">
    <property type="nucleotide sequence ID" value="NZ_AP027079.1"/>
</dbReference>
<keyword evidence="2" id="KW-1185">Reference proteome</keyword>
<accession>A0ABM8DUA5</accession>
<dbReference type="EMBL" id="AP027079">
    <property type="protein sequence ID" value="BDU70662.1"/>
    <property type="molecule type" value="Genomic_DNA"/>
</dbReference>
<protein>
    <recommendedName>
        <fullName evidence="3">DUF393 domain-containing protein</fullName>
    </recommendedName>
</protein>
<dbReference type="Proteomes" id="UP001242010">
    <property type="component" value="Chromosome"/>
</dbReference>
<dbReference type="InterPro" id="IPR007263">
    <property type="entry name" value="DCC1-like"/>
</dbReference>
<evidence type="ECO:0008006" key="3">
    <source>
        <dbReference type="Google" id="ProtNLM"/>
    </source>
</evidence>
<reference evidence="2" key="1">
    <citation type="journal article" date="2023" name="Int. J. Syst. Evol. Microbiol.">
        <title>Mesoterricola silvestris gen. nov., sp. nov., Mesoterricola sediminis sp. nov., Geothrix oryzae sp. nov., Geothrix edaphica sp. nov., Geothrix rubra sp. nov., and Geothrix limicola sp. nov., six novel members of Acidobacteriota isolated from soils.</title>
        <authorList>
            <person name="Itoh H."/>
            <person name="Sugisawa Y."/>
            <person name="Mise K."/>
            <person name="Xu Z."/>
            <person name="Kuniyasu M."/>
            <person name="Ushijima N."/>
            <person name="Kawano K."/>
            <person name="Kobayashi E."/>
            <person name="Shiratori Y."/>
            <person name="Masuda Y."/>
            <person name="Senoo K."/>
        </authorList>
    </citation>
    <scope>NUCLEOTIDE SEQUENCE [LARGE SCALE GENOMIC DNA]</scope>
    <source>
        <strain evidence="2">Red222</strain>
    </source>
</reference>
<proteinExistence type="predicted"/>
<name>A0ABM8DUA5_9BACT</name>
<evidence type="ECO:0000313" key="1">
    <source>
        <dbReference type="EMBL" id="BDU70662.1"/>
    </source>
</evidence>
<organism evidence="1 2">
    <name type="scientific">Geothrix oryzae</name>
    <dbReference type="NCBI Taxonomy" id="2927975"/>
    <lineage>
        <taxon>Bacteria</taxon>
        <taxon>Pseudomonadati</taxon>
        <taxon>Acidobacteriota</taxon>
        <taxon>Holophagae</taxon>
        <taxon>Holophagales</taxon>
        <taxon>Holophagaceae</taxon>
        <taxon>Geothrix</taxon>
    </lineage>
</organism>
<evidence type="ECO:0000313" key="2">
    <source>
        <dbReference type="Proteomes" id="UP001242010"/>
    </source>
</evidence>
<sequence length="122" mass="13981">MPAPLLLAYDPACTLCCRMALWLARRDRRGALLVVSLKDPELRILGAELAGRPLEREIHGLDLGTRQVWAGADLLHPIARRLPGWRWIAPVFTLPGLPRLLNRIYLRWAAWRFRRTGRPPFA</sequence>
<gene>
    <name evidence="1" type="ORF">GETHOR_27630</name>
</gene>